<keyword evidence="1" id="KW-0472">Membrane</keyword>
<dbReference type="RefSeq" id="NP_974053.1">
    <property type="nucleotide sequence ID" value="NM_202324.1"/>
</dbReference>
<protein>
    <submittedName>
        <fullName evidence="3">Transmembrane protein</fullName>
    </submittedName>
</protein>
<dbReference type="ExpressionAtlas" id="F4ID47">
    <property type="expression patterns" value="baseline and differential"/>
</dbReference>
<dbReference type="EMBL" id="CP002684">
    <property type="protein sequence ID" value="AEE33631.1"/>
    <property type="molecule type" value="Genomic_DNA"/>
</dbReference>
<keyword evidence="1" id="KW-1133">Transmembrane helix</keyword>
<dbReference type="GeneID" id="2745837"/>
<dbReference type="Araport" id="AT1G59865"/>
<sequence>MFKLWLTYQQDLLQSLPCFKNASLVSTKLSYTFDKLSSFSREKTFIALSFLFSKATFFASTFMLPVSASPTLSYKSSLFSSSSLSVFFIHASSSSHFPEANLYLFIWAPQCSSYG</sequence>
<dbReference type="SMR" id="F4ID47"/>
<dbReference type="TAIR" id="AT1G59865"/>
<feature type="transmembrane region" description="Helical" evidence="1">
    <location>
        <begin position="45"/>
        <end position="66"/>
    </location>
</feature>
<proteinExistence type="predicted"/>
<name>F4ID47_ARATH</name>
<accession>F4ID47</accession>
<evidence type="ECO:0000313" key="4">
    <source>
        <dbReference type="Proteomes" id="UP000006548"/>
    </source>
</evidence>
<dbReference type="HOGENOM" id="CLU_2112238_0_0_1"/>
<organism evidence="3 4">
    <name type="scientific">Arabidopsis thaliana</name>
    <name type="common">Mouse-ear cress</name>
    <dbReference type="NCBI Taxonomy" id="3702"/>
    <lineage>
        <taxon>Eukaryota</taxon>
        <taxon>Viridiplantae</taxon>
        <taxon>Streptophyta</taxon>
        <taxon>Embryophyta</taxon>
        <taxon>Tracheophyta</taxon>
        <taxon>Spermatophyta</taxon>
        <taxon>Magnoliopsida</taxon>
        <taxon>eudicotyledons</taxon>
        <taxon>Gunneridae</taxon>
        <taxon>Pentapetalae</taxon>
        <taxon>rosids</taxon>
        <taxon>malvids</taxon>
        <taxon>Brassicales</taxon>
        <taxon>Brassicaceae</taxon>
        <taxon>Camelineae</taxon>
        <taxon>Arabidopsis</taxon>
    </lineage>
</organism>
<evidence type="ECO:0000256" key="1">
    <source>
        <dbReference type="SAM" id="Phobius"/>
    </source>
</evidence>
<reference evidence="3 4" key="1">
    <citation type="journal article" date="2000" name="Nature">
        <title>Sequence and analysis of chromosome 1 of the plant Arabidopsis thaliana.</title>
        <authorList>
            <person name="Theologis A."/>
            <person name="Ecker J.R."/>
            <person name="Palm C.J."/>
            <person name="Federspiel N.A."/>
            <person name="Kaul S."/>
            <person name="White O."/>
            <person name="Alonso J."/>
            <person name="Altafi H."/>
            <person name="Araujo R."/>
            <person name="Bowman C.L."/>
            <person name="Brooks S.Y."/>
            <person name="Buehler E."/>
            <person name="Chan A."/>
            <person name="Chao Q."/>
            <person name="Chen H."/>
            <person name="Cheuk R.F."/>
            <person name="Chin C.W."/>
            <person name="Chung M.K."/>
            <person name="Conn L."/>
            <person name="Conway A.B."/>
            <person name="Conway A.R."/>
            <person name="Creasy T.H."/>
            <person name="Dewar K."/>
            <person name="Dunn P."/>
            <person name="Etgu P."/>
            <person name="Feldblyum T.V."/>
            <person name="Feng J."/>
            <person name="Fong B."/>
            <person name="Fujii C.Y."/>
            <person name="Gill J.E."/>
            <person name="Goldsmith A.D."/>
            <person name="Haas B."/>
            <person name="Hansen N.F."/>
            <person name="Hughes B."/>
            <person name="Huizar L."/>
            <person name="Hunter J.L."/>
            <person name="Jenkins J."/>
            <person name="Johnson-Hopson C."/>
            <person name="Khan S."/>
            <person name="Khaykin E."/>
            <person name="Kim C.J."/>
            <person name="Koo H.L."/>
            <person name="Kremenetskaia I."/>
            <person name="Kurtz D.B."/>
            <person name="Kwan A."/>
            <person name="Lam B."/>
            <person name="Langin-Hooper S."/>
            <person name="Lee A."/>
            <person name="Lee J.M."/>
            <person name="Lenz C.A."/>
            <person name="Li J.H."/>
            <person name="Li Y."/>
            <person name="Lin X."/>
            <person name="Liu S.X."/>
            <person name="Liu Z.A."/>
            <person name="Luros J.S."/>
            <person name="Maiti R."/>
            <person name="Marziali A."/>
            <person name="Militscher J."/>
            <person name="Miranda M."/>
            <person name="Nguyen M."/>
            <person name="Nierman W.C."/>
            <person name="Osborne B.I."/>
            <person name="Pai G."/>
            <person name="Peterson J."/>
            <person name="Pham P.K."/>
            <person name="Rizzo M."/>
            <person name="Rooney T."/>
            <person name="Rowley D."/>
            <person name="Sakano H."/>
            <person name="Salzberg S.L."/>
            <person name="Schwartz J.R."/>
            <person name="Shinn P."/>
            <person name="Southwick A.M."/>
            <person name="Sun H."/>
            <person name="Tallon L.J."/>
            <person name="Tambunga G."/>
            <person name="Toriumi M.J."/>
            <person name="Town C.D."/>
            <person name="Utterback T."/>
            <person name="Van Aken S."/>
            <person name="Vaysberg M."/>
            <person name="Vysotskaia V.S."/>
            <person name="Walker M."/>
            <person name="Wu D."/>
            <person name="Yu G."/>
            <person name="Fraser C.M."/>
            <person name="Venter J.C."/>
            <person name="Davis R.W."/>
        </authorList>
    </citation>
    <scope>NUCLEOTIDE SEQUENCE [LARGE SCALE GENOMIC DNA]</scope>
    <source>
        <strain evidence="4">cv. Columbia</strain>
    </source>
</reference>
<evidence type="ECO:0000313" key="3">
    <source>
        <dbReference type="EMBL" id="AEE33631.1"/>
    </source>
</evidence>
<reference evidence="4" key="2">
    <citation type="journal article" date="2017" name="Plant J.">
        <title>Araport11: a complete reannotation of the Arabidopsis thaliana reference genome.</title>
        <authorList>
            <person name="Cheng C.Y."/>
            <person name="Krishnakumar V."/>
            <person name="Chan A.P."/>
            <person name="Thibaud-Nissen F."/>
            <person name="Schobel S."/>
            <person name="Town C.D."/>
        </authorList>
    </citation>
    <scope>GENOME REANNOTATION</scope>
    <source>
        <strain evidence="4">cv. Columbia</strain>
    </source>
</reference>
<dbReference type="Proteomes" id="UP000006548">
    <property type="component" value="Chromosome 1"/>
</dbReference>
<evidence type="ECO:0000313" key="2">
    <source>
        <dbReference type="Araport" id="AT1G59865"/>
    </source>
</evidence>
<keyword evidence="1 3" id="KW-0812">Transmembrane</keyword>
<dbReference type="AlphaFoldDB" id="F4ID47"/>
<keyword evidence="4" id="KW-1185">Reference proteome</keyword>
<gene>
    <name evidence="2 3" type="ordered locus">At1g59865</name>
</gene>